<evidence type="ECO:0000313" key="9">
    <source>
        <dbReference type="EMBL" id="VVT55335.1"/>
    </source>
</evidence>
<evidence type="ECO:0000256" key="1">
    <source>
        <dbReference type="ARBA" id="ARBA00004604"/>
    </source>
</evidence>
<evidence type="ECO:0000256" key="4">
    <source>
        <dbReference type="ARBA" id="ARBA00023242"/>
    </source>
</evidence>
<dbReference type="InterPro" id="IPR029060">
    <property type="entry name" value="PIN-like_dom_sf"/>
</dbReference>
<feature type="compositionally biased region" description="Basic and acidic residues" evidence="7">
    <location>
        <begin position="105"/>
        <end position="135"/>
    </location>
</feature>
<dbReference type="EMBL" id="CABVLU010000003">
    <property type="protein sequence ID" value="VVT55335.1"/>
    <property type="molecule type" value="Genomic_DNA"/>
</dbReference>
<feature type="region of interest" description="Disordered" evidence="7">
    <location>
        <begin position="232"/>
        <end position="347"/>
    </location>
</feature>
<keyword evidence="2" id="KW-0690">Ribosome biogenesis</keyword>
<accession>A0A5E8C2I0</accession>
<dbReference type="OrthoDB" id="25675at2759"/>
<dbReference type="Gene3D" id="3.40.50.1010">
    <property type="entry name" value="5'-nuclease"/>
    <property type="match status" value="1"/>
</dbReference>
<evidence type="ECO:0000256" key="2">
    <source>
        <dbReference type="ARBA" id="ARBA00022517"/>
    </source>
</evidence>
<feature type="compositionally biased region" description="Basic and acidic residues" evidence="7">
    <location>
        <begin position="294"/>
        <end position="315"/>
    </location>
</feature>
<gene>
    <name evidence="9" type="ORF">SAPINGB_P004545</name>
</gene>
<proteinExistence type="inferred from homology"/>
<comment type="function">
    <text evidence="5">Involved in rRNA-processing and ribosome biogenesis.</text>
</comment>
<evidence type="ECO:0000256" key="6">
    <source>
        <dbReference type="ARBA" id="ARBA00038503"/>
    </source>
</evidence>
<name>A0A5E8C2I0_9ASCO</name>
<keyword evidence="10" id="KW-1185">Reference proteome</keyword>
<dbReference type="GO" id="GO:0006364">
    <property type="term" value="P:rRNA processing"/>
    <property type="evidence" value="ECO:0007669"/>
    <property type="project" value="UniProtKB-KW"/>
</dbReference>
<feature type="domain" description="UTP23 sensor motif region" evidence="8">
    <location>
        <begin position="271"/>
        <end position="290"/>
    </location>
</feature>
<dbReference type="RefSeq" id="XP_031855151.1">
    <property type="nucleotide sequence ID" value="XM_031999260.1"/>
</dbReference>
<evidence type="ECO:0000256" key="5">
    <source>
        <dbReference type="ARBA" id="ARBA00037300"/>
    </source>
</evidence>
<dbReference type="Pfam" id="PF24779">
    <property type="entry name" value="UTP23_sensor"/>
    <property type="match status" value="1"/>
</dbReference>
<dbReference type="PANTHER" id="PTHR12416">
    <property type="entry name" value="RRNA-PROCESSING PROTEIN UTP23 HOMOLOG"/>
    <property type="match status" value="1"/>
</dbReference>
<dbReference type="AlphaFoldDB" id="A0A5E8C2I0"/>
<comment type="subcellular location">
    <subcellularLocation>
        <location evidence="1">Nucleus</location>
        <location evidence="1">Nucleolus</location>
    </subcellularLocation>
</comment>
<dbReference type="InterPro" id="IPR057776">
    <property type="entry name" value="UTP23_sensor"/>
</dbReference>
<feature type="region of interest" description="Disordered" evidence="7">
    <location>
        <begin position="91"/>
        <end position="158"/>
    </location>
</feature>
<dbReference type="Pfam" id="PF04900">
    <property type="entry name" value="Fcf1"/>
    <property type="match status" value="2"/>
</dbReference>
<dbReference type="GeneID" id="43583360"/>
<dbReference type="InterPro" id="IPR006984">
    <property type="entry name" value="Fcf1/UTP23"/>
</dbReference>
<evidence type="ECO:0000256" key="7">
    <source>
        <dbReference type="SAM" id="MobiDB-lite"/>
    </source>
</evidence>
<comment type="similarity">
    <text evidence="6">Belongs to the UTP23/FCF1 family. UTP23 subfamily.</text>
</comment>
<dbReference type="CDD" id="cd09865">
    <property type="entry name" value="PIN_ScUtp23p-like"/>
    <property type="match status" value="1"/>
</dbReference>
<evidence type="ECO:0000313" key="10">
    <source>
        <dbReference type="Proteomes" id="UP000398389"/>
    </source>
</evidence>
<dbReference type="Proteomes" id="UP000398389">
    <property type="component" value="Unassembled WGS sequence"/>
</dbReference>
<organism evidence="9 10">
    <name type="scientific">Magnusiomyces paraingens</name>
    <dbReference type="NCBI Taxonomy" id="2606893"/>
    <lineage>
        <taxon>Eukaryota</taxon>
        <taxon>Fungi</taxon>
        <taxon>Dikarya</taxon>
        <taxon>Ascomycota</taxon>
        <taxon>Saccharomycotina</taxon>
        <taxon>Dipodascomycetes</taxon>
        <taxon>Dipodascales</taxon>
        <taxon>Dipodascaceae</taxon>
        <taxon>Magnusiomyces</taxon>
    </lineage>
</organism>
<feature type="compositionally biased region" description="Basic and acidic residues" evidence="7">
    <location>
        <begin position="326"/>
        <end position="340"/>
    </location>
</feature>
<dbReference type="GO" id="GO:0032040">
    <property type="term" value="C:small-subunit processome"/>
    <property type="evidence" value="ECO:0007669"/>
    <property type="project" value="InterPro"/>
</dbReference>
<keyword evidence="3" id="KW-0698">rRNA processing</keyword>
<feature type="compositionally biased region" description="Basic residues" evidence="7">
    <location>
        <begin position="316"/>
        <end position="325"/>
    </location>
</feature>
<keyword evidence="4" id="KW-0539">Nucleus</keyword>
<evidence type="ECO:0000256" key="3">
    <source>
        <dbReference type="ARBA" id="ARBA00022552"/>
    </source>
</evidence>
<evidence type="ECO:0000259" key="8">
    <source>
        <dbReference type="Pfam" id="PF24779"/>
    </source>
</evidence>
<reference evidence="9 10" key="1">
    <citation type="submission" date="2019-09" db="EMBL/GenBank/DDBJ databases">
        <authorList>
            <person name="Brejova B."/>
        </authorList>
    </citation>
    <scope>NUCLEOTIDE SEQUENCE [LARGE SCALE GENOMIC DNA]</scope>
</reference>
<dbReference type="SUPFAM" id="SSF88723">
    <property type="entry name" value="PIN domain-like"/>
    <property type="match status" value="1"/>
</dbReference>
<sequence length="347" mass="39343">MRQKRMKSYRKQMQYLQVNFKFREPYQILLDDQIILESVKNKQDLVKALERAAQGKIKPMVTQCTMEALYKTQNQEAIELAKSFERRKCGHFPPSSLSEASKKKKFDDDGKVIGAKEKPEETKDEEAKTNNETKPNKKGKKDKKKDDKDMPDPNATKTPSACLWTVVAVDKTFNKHRYLVGSQDFRLRARLRVIPAVPLLYINRAVMVMEPMSEATTKMREAIENAKLTGGLNKLPAGIAPLPQKRKAGEGDDESEEKDGDGSTAAEEPAKKKKKGPKGPHPLSVLKKKKKPTVKHEPEPESEPKKEETEGEGEKKKRRRKHHGGSKKENGEEQSKKIEDDATTEPN</sequence>
<protein>
    <recommendedName>
        <fullName evidence="8">UTP23 sensor motif region domain-containing protein</fullName>
    </recommendedName>
</protein>